<dbReference type="CDD" id="cd03801">
    <property type="entry name" value="GT4_PimA-like"/>
    <property type="match status" value="1"/>
</dbReference>
<proteinExistence type="predicted"/>
<dbReference type="GO" id="GO:0009103">
    <property type="term" value="P:lipopolysaccharide biosynthetic process"/>
    <property type="evidence" value="ECO:0007669"/>
    <property type="project" value="TreeGrafter"/>
</dbReference>
<evidence type="ECO:0000313" key="3">
    <source>
        <dbReference type="EMBL" id="KIC67137.1"/>
    </source>
</evidence>
<dbReference type="InterPro" id="IPR001296">
    <property type="entry name" value="Glyco_trans_1"/>
</dbReference>
<accession>A0A0B4DEF5</accession>
<dbReference type="PANTHER" id="PTHR46401:SF2">
    <property type="entry name" value="GLYCOSYLTRANSFERASE WBBK-RELATED"/>
    <property type="match status" value="1"/>
</dbReference>
<protein>
    <submittedName>
        <fullName evidence="3">Glycosyl transferase family 1</fullName>
    </submittedName>
</protein>
<dbReference type="EMBL" id="JWTB01000017">
    <property type="protein sequence ID" value="KIC67137.1"/>
    <property type="molecule type" value="Genomic_DNA"/>
</dbReference>
<dbReference type="Gene3D" id="3.40.50.2000">
    <property type="entry name" value="Glycogen Phosphorylase B"/>
    <property type="match status" value="1"/>
</dbReference>
<evidence type="ECO:0000259" key="2">
    <source>
        <dbReference type="Pfam" id="PF00534"/>
    </source>
</evidence>
<organism evidence="3 4">
    <name type="scientific">Pseudarthrobacter phenanthrenivorans</name>
    <name type="common">Arthrobacter phenanthrenivorans</name>
    <dbReference type="NCBI Taxonomy" id="361575"/>
    <lineage>
        <taxon>Bacteria</taxon>
        <taxon>Bacillati</taxon>
        <taxon>Actinomycetota</taxon>
        <taxon>Actinomycetes</taxon>
        <taxon>Micrococcales</taxon>
        <taxon>Micrococcaceae</taxon>
        <taxon>Pseudarthrobacter</taxon>
    </lineage>
</organism>
<dbReference type="Pfam" id="PF00534">
    <property type="entry name" value="Glycos_transf_1"/>
    <property type="match status" value="1"/>
</dbReference>
<reference evidence="3 4" key="1">
    <citation type="submission" date="2014-12" db="EMBL/GenBank/DDBJ databases">
        <title>Genome sequencing of Arthrobacter phenanthrenivorans SWC37.</title>
        <authorList>
            <person name="Tan P.W."/>
            <person name="Chan K.-G."/>
        </authorList>
    </citation>
    <scope>NUCLEOTIDE SEQUENCE [LARGE SCALE GENOMIC DNA]</scope>
    <source>
        <strain evidence="3 4">SWC37</strain>
    </source>
</reference>
<gene>
    <name evidence="3" type="ORF">RM50_09055</name>
</gene>
<dbReference type="AlphaFoldDB" id="A0A0B4DEF5"/>
<sequence>MVIVDGLVAVGAPDELELAAKAGQDIWVLVHMPVPESSGTAALTGEARALRAATGVVCTSTWAASKLTGRGLPQAEVALPGVTSAAQAKGSVPPHFIVVAALLPNKDQLLAVGALAQVQEIPWTASFVGSDQADPDYAQEVRAAIAAHGLEERVQLTGELTGDPLEAEWARANLSFLVSRQEAFGMAVTESLAHGVPVLVREGTGAVEALSLASLVPADGGPRLPGAALPLPEGGPESPGRLAAVLRRWLEDPGIREAWHAAALKARPRLPDWNSTAQQVLAMLGERD</sequence>
<evidence type="ECO:0000313" key="4">
    <source>
        <dbReference type="Proteomes" id="UP000031196"/>
    </source>
</evidence>
<evidence type="ECO:0000256" key="1">
    <source>
        <dbReference type="ARBA" id="ARBA00022679"/>
    </source>
</evidence>
<comment type="caution">
    <text evidence="3">The sequence shown here is derived from an EMBL/GenBank/DDBJ whole genome shotgun (WGS) entry which is preliminary data.</text>
</comment>
<dbReference type="PANTHER" id="PTHR46401">
    <property type="entry name" value="GLYCOSYLTRANSFERASE WBBK-RELATED"/>
    <property type="match status" value="1"/>
</dbReference>
<dbReference type="GO" id="GO:0016757">
    <property type="term" value="F:glycosyltransferase activity"/>
    <property type="evidence" value="ECO:0007669"/>
    <property type="project" value="InterPro"/>
</dbReference>
<dbReference type="SUPFAM" id="SSF53756">
    <property type="entry name" value="UDP-Glycosyltransferase/glycogen phosphorylase"/>
    <property type="match status" value="1"/>
</dbReference>
<name>A0A0B4DEF5_PSEPS</name>
<keyword evidence="1 3" id="KW-0808">Transferase</keyword>
<dbReference type="Proteomes" id="UP000031196">
    <property type="component" value="Unassembled WGS sequence"/>
</dbReference>
<feature type="domain" description="Glycosyl transferase family 1" evidence="2">
    <location>
        <begin position="91"/>
        <end position="209"/>
    </location>
</feature>